<dbReference type="Proteomes" id="UP001530377">
    <property type="component" value="Unassembled WGS sequence"/>
</dbReference>
<gene>
    <name evidence="3" type="ORF">ACHAXA_009399</name>
</gene>
<dbReference type="EMBL" id="JALLPB020000385">
    <property type="protein sequence ID" value="KAL3809705.1"/>
    <property type="molecule type" value="Genomic_DNA"/>
</dbReference>
<dbReference type="InterPro" id="IPR038765">
    <property type="entry name" value="Papain-like_cys_pep_sf"/>
</dbReference>
<evidence type="ECO:0000313" key="4">
    <source>
        <dbReference type="Proteomes" id="UP001530377"/>
    </source>
</evidence>
<feature type="compositionally biased region" description="Pro residues" evidence="1">
    <location>
        <begin position="40"/>
        <end position="49"/>
    </location>
</feature>
<feature type="domain" description="OTU" evidence="2">
    <location>
        <begin position="88"/>
        <end position="294"/>
    </location>
</feature>
<dbReference type="AlphaFoldDB" id="A0ABD3R9K8"/>
<organism evidence="3 4">
    <name type="scientific">Cyclostephanos tholiformis</name>
    <dbReference type="NCBI Taxonomy" id="382380"/>
    <lineage>
        <taxon>Eukaryota</taxon>
        <taxon>Sar</taxon>
        <taxon>Stramenopiles</taxon>
        <taxon>Ochrophyta</taxon>
        <taxon>Bacillariophyta</taxon>
        <taxon>Coscinodiscophyceae</taxon>
        <taxon>Thalassiosirophycidae</taxon>
        <taxon>Stephanodiscales</taxon>
        <taxon>Stephanodiscaceae</taxon>
        <taxon>Cyclostephanos</taxon>
    </lineage>
</organism>
<evidence type="ECO:0000313" key="3">
    <source>
        <dbReference type="EMBL" id="KAL3809705.1"/>
    </source>
</evidence>
<dbReference type="PROSITE" id="PS50802">
    <property type="entry name" value="OTU"/>
    <property type="match status" value="1"/>
</dbReference>
<evidence type="ECO:0000256" key="1">
    <source>
        <dbReference type="SAM" id="MobiDB-lite"/>
    </source>
</evidence>
<sequence length="306" mass="33179">MPYSPLVQFVVLASTLRPQSTASFSIPAPTPQPSRTSPVPANPPSPHSPPSKCDFRSFEFDPTTGICRRPSTFRYDDDVDDNGGTQYFVVRNVPGNGDCLFHAVLGSVFVSMGMINPDSAYSDAVHSMVLEMRQVVANFLSSPEGTLYVNNRPRKRIVRCRDLLSSAAMAEGMSSEEYLARLRLPGRDGGLYGGGPELTVLSNILRRPISIFHLKQRRRHQSSIAGGGGGQLSRITTDGVVSNAVFFTLDGRQQGPGQSSSPPISSPLKCSWHLNILIVDAGDGQKHACVLLPSVSILHNVRQPSY</sequence>
<comment type="caution">
    <text evidence="3">The sequence shown here is derived from an EMBL/GenBank/DDBJ whole genome shotgun (WGS) entry which is preliminary data.</text>
</comment>
<reference evidence="3 4" key="1">
    <citation type="submission" date="2024-10" db="EMBL/GenBank/DDBJ databases">
        <title>Updated reference genomes for cyclostephanoid diatoms.</title>
        <authorList>
            <person name="Roberts W.R."/>
            <person name="Alverson A.J."/>
        </authorList>
    </citation>
    <scope>NUCLEOTIDE SEQUENCE [LARGE SCALE GENOMIC DNA]</scope>
    <source>
        <strain evidence="3 4">AJA228-03</strain>
    </source>
</reference>
<dbReference type="SUPFAM" id="SSF54001">
    <property type="entry name" value="Cysteine proteinases"/>
    <property type="match status" value="1"/>
</dbReference>
<keyword evidence="4" id="KW-1185">Reference proteome</keyword>
<protein>
    <recommendedName>
        <fullName evidence="2">OTU domain-containing protein</fullName>
    </recommendedName>
</protein>
<feature type="region of interest" description="Disordered" evidence="1">
    <location>
        <begin position="21"/>
        <end position="54"/>
    </location>
</feature>
<accession>A0ABD3R9K8</accession>
<evidence type="ECO:0000259" key="2">
    <source>
        <dbReference type="PROSITE" id="PS50802"/>
    </source>
</evidence>
<name>A0ABD3R9K8_9STRA</name>
<proteinExistence type="predicted"/>
<dbReference type="InterPro" id="IPR003323">
    <property type="entry name" value="OTU_dom"/>
</dbReference>
<dbReference type="Gene3D" id="3.90.70.80">
    <property type="match status" value="1"/>
</dbReference>
<dbReference type="Pfam" id="PF02338">
    <property type="entry name" value="OTU"/>
    <property type="match status" value="1"/>
</dbReference>
<dbReference type="CDD" id="cd22744">
    <property type="entry name" value="OTU"/>
    <property type="match status" value="1"/>
</dbReference>